<reference evidence="1" key="1">
    <citation type="submission" date="2022-01" db="EMBL/GenBank/DDBJ databases">
        <title>Genome Sequence Resource for Two Populations of Ditylenchus destructor, the Migratory Endoparasitic Phytonematode.</title>
        <authorList>
            <person name="Zhang H."/>
            <person name="Lin R."/>
            <person name="Xie B."/>
        </authorList>
    </citation>
    <scope>NUCLEOTIDE SEQUENCE</scope>
    <source>
        <strain evidence="1">BazhouSP</strain>
    </source>
</reference>
<dbReference type="EMBL" id="JAKKPZ010000015">
    <property type="protein sequence ID" value="KAI1713414.1"/>
    <property type="molecule type" value="Genomic_DNA"/>
</dbReference>
<name>A0AAD4N353_9BILA</name>
<evidence type="ECO:0000313" key="2">
    <source>
        <dbReference type="Proteomes" id="UP001201812"/>
    </source>
</evidence>
<accession>A0AAD4N353</accession>
<evidence type="ECO:0000313" key="1">
    <source>
        <dbReference type="EMBL" id="KAI1713414.1"/>
    </source>
</evidence>
<gene>
    <name evidence="1" type="ORF">DdX_08926</name>
</gene>
<keyword evidence="2" id="KW-1185">Reference proteome</keyword>
<proteinExistence type="predicted"/>
<organism evidence="1 2">
    <name type="scientific">Ditylenchus destructor</name>
    <dbReference type="NCBI Taxonomy" id="166010"/>
    <lineage>
        <taxon>Eukaryota</taxon>
        <taxon>Metazoa</taxon>
        <taxon>Ecdysozoa</taxon>
        <taxon>Nematoda</taxon>
        <taxon>Chromadorea</taxon>
        <taxon>Rhabditida</taxon>
        <taxon>Tylenchina</taxon>
        <taxon>Tylenchomorpha</taxon>
        <taxon>Sphaerularioidea</taxon>
        <taxon>Anguinidae</taxon>
        <taxon>Anguininae</taxon>
        <taxon>Ditylenchus</taxon>
    </lineage>
</organism>
<dbReference type="AlphaFoldDB" id="A0AAD4N353"/>
<dbReference type="Proteomes" id="UP001201812">
    <property type="component" value="Unassembled WGS sequence"/>
</dbReference>
<protein>
    <submittedName>
        <fullName evidence="1">Uncharacterized protein</fullName>
    </submittedName>
</protein>
<sequence>MVEWRARKVAKEDGGEIKAGYKANAGGIINFDVSLTPPPPSWSGVDTANLKPRASLGKVEDREIKQI</sequence>
<comment type="caution">
    <text evidence="1">The sequence shown here is derived from an EMBL/GenBank/DDBJ whole genome shotgun (WGS) entry which is preliminary data.</text>
</comment>